<proteinExistence type="inferred from homology"/>
<dbReference type="EMBL" id="BMGR01000001">
    <property type="protein sequence ID" value="GGF89466.1"/>
    <property type="molecule type" value="Genomic_DNA"/>
</dbReference>
<comment type="subcellular location">
    <subcellularLocation>
        <location evidence="1">Cell envelope</location>
    </subcellularLocation>
</comment>
<dbReference type="PANTHER" id="PTHR42953">
    <property type="entry name" value="HIGH-AFFINITY ZINC UPTAKE SYSTEM PROTEIN ZNUA-RELATED"/>
    <property type="match status" value="1"/>
</dbReference>
<dbReference type="RefSeq" id="WP_188528419.1">
    <property type="nucleotide sequence ID" value="NZ_BMGR01000001.1"/>
</dbReference>
<comment type="similarity">
    <text evidence="5">Belongs to the bacterial solute-binding protein 9 family.</text>
</comment>
<evidence type="ECO:0000256" key="5">
    <source>
        <dbReference type="RuleBase" id="RU003512"/>
    </source>
</evidence>
<dbReference type="PRINTS" id="PR00690">
    <property type="entry name" value="ADHESNFAMILY"/>
</dbReference>
<dbReference type="GO" id="GO:0030001">
    <property type="term" value="P:metal ion transport"/>
    <property type="evidence" value="ECO:0007669"/>
    <property type="project" value="InterPro"/>
</dbReference>
<dbReference type="InterPro" id="IPR006129">
    <property type="entry name" value="AdhesinB"/>
</dbReference>
<dbReference type="PROSITE" id="PS51257">
    <property type="entry name" value="PROKAR_LIPOPROTEIN"/>
    <property type="match status" value="1"/>
</dbReference>
<evidence type="ECO:0000313" key="7">
    <source>
        <dbReference type="EMBL" id="GGF89466.1"/>
    </source>
</evidence>
<keyword evidence="8" id="KW-1185">Reference proteome</keyword>
<dbReference type="GO" id="GO:0030313">
    <property type="term" value="C:cell envelope"/>
    <property type="evidence" value="ECO:0007669"/>
    <property type="project" value="UniProtKB-SubCell"/>
</dbReference>
<dbReference type="Proteomes" id="UP000644756">
    <property type="component" value="Unassembled WGS sequence"/>
</dbReference>
<dbReference type="PRINTS" id="PR00691">
    <property type="entry name" value="ADHESINB"/>
</dbReference>
<keyword evidence="3" id="KW-0479">Metal-binding</keyword>
<evidence type="ECO:0000313" key="8">
    <source>
        <dbReference type="Proteomes" id="UP000644756"/>
    </source>
</evidence>
<organism evidence="7 8">
    <name type="scientific">Paenibacillus abyssi</name>
    <dbReference type="NCBI Taxonomy" id="1340531"/>
    <lineage>
        <taxon>Bacteria</taxon>
        <taxon>Bacillati</taxon>
        <taxon>Bacillota</taxon>
        <taxon>Bacilli</taxon>
        <taxon>Bacillales</taxon>
        <taxon>Paenibacillaceae</taxon>
        <taxon>Paenibacillus</taxon>
    </lineage>
</organism>
<dbReference type="AlphaFoldDB" id="A0A917CJ99"/>
<name>A0A917CJ99_9BACL</name>
<evidence type="ECO:0000256" key="2">
    <source>
        <dbReference type="ARBA" id="ARBA00022448"/>
    </source>
</evidence>
<dbReference type="InterPro" id="IPR050492">
    <property type="entry name" value="Bact_metal-bind_prot9"/>
</dbReference>
<evidence type="ECO:0000256" key="6">
    <source>
        <dbReference type="SAM" id="SignalP"/>
    </source>
</evidence>
<dbReference type="PANTHER" id="PTHR42953:SF1">
    <property type="entry name" value="METAL-BINDING PROTEIN HI_0362-RELATED"/>
    <property type="match status" value="1"/>
</dbReference>
<feature type="signal peptide" evidence="6">
    <location>
        <begin position="1"/>
        <end position="32"/>
    </location>
</feature>
<reference evidence="7" key="2">
    <citation type="submission" date="2020-09" db="EMBL/GenBank/DDBJ databases">
        <authorList>
            <person name="Sun Q."/>
            <person name="Zhou Y."/>
        </authorList>
    </citation>
    <scope>NUCLEOTIDE SEQUENCE</scope>
    <source>
        <strain evidence="7">CGMCC 1.12987</strain>
    </source>
</reference>
<comment type="caution">
    <text evidence="7">The sequence shown here is derived from an EMBL/GenBank/DDBJ whole genome shotgun (WGS) entry which is preliminary data.</text>
</comment>
<dbReference type="SUPFAM" id="SSF53807">
    <property type="entry name" value="Helical backbone' metal receptor"/>
    <property type="match status" value="1"/>
</dbReference>
<reference evidence="7" key="1">
    <citation type="journal article" date="2014" name="Int. J. Syst. Evol. Microbiol.">
        <title>Complete genome sequence of Corynebacterium casei LMG S-19264T (=DSM 44701T), isolated from a smear-ripened cheese.</title>
        <authorList>
            <consortium name="US DOE Joint Genome Institute (JGI-PGF)"/>
            <person name="Walter F."/>
            <person name="Albersmeier A."/>
            <person name="Kalinowski J."/>
            <person name="Ruckert C."/>
        </authorList>
    </citation>
    <scope>NUCLEOTIDE SEQUENCE</scope>
    <source>
        <strain evidence="7">CGMCC 1.12987</strain>
    </source>
</reference>
<dbReference type="GO" id="GO:0007155">
    <property type="term" value="P:cell adhesion"/>
    <property type="evidence" value="ECO:0007669"/>
    <property type="project" value="InterPro"/>
</dbReference>
<evidence type="ECO:0000256" key="1">
    <source>
        <dbReference type="ARBA" id="ARBA00004196"/>
    </source>
</evidence>
<evidence type="ECO:0000256" key="4">
    <source>
        <dbReference type="ARBA" id="ARBA00022729"/>
    </source>
</evidence>
<keyword evidence="2 5" id="KW-0813">Transport</keyword>
<keyword evidence="4 6" id="KW-0732">Signal</keyword>
<dbReference type="Gene3D" id="3.40.50.1980">
    <property type="entry name" value="Nitrogenase molybdenum iron protein domain"/>
    <property type="match status" value="2"/>
</dbReference>
<dbReference type="InterPro" id="IPR006128">
    <property type="entry name" value="Lipoprotein_PsaA-like"/>
</dbReference>
<protein>
    <submittedName>
        <fullName evidence="7">Manganese-binding lipoprotein MntA</fullName>
    </submittedName>
</protein>
<dbReference type="InterPro" id="IPR006127">
    <property type="entry name" value="ZnuA-like"/>
</dbReference>
<feature type="chain" id="PRO_5037136626" evidence="6">
    <location>
        <begin position="33"/>
        <end position="321"/>
    </location>
</feature>
<keyword evidence="7" id="KW-0449">Lipoprotein</keyword>
<sequence>MKNQLLKRISILGSVMVVLVLSLLLSACSSDAASPQIPGEDGKINVVTTIAQIAEPVSMIGGDRVNVESLMGPSVDPHLYNATHGDIQKLEGADIVLYSGLHLEGNMTEIFEQIGKSKPVAAIAEAIPQDKLLRDKAGAADPHVWFDIGLWKQALGAATEALIKYSPDDAVYFETNKAKYFEQLDELQAEAQEKLALIPQDKRVLVTAHDAFGYFGRMYEMKVVGLQGLSTEDEIGISDIDETIETLMEHHIPAVFVESSINQNSIKAVIEGAASRGLDVRLGGELFSDAMGESGTAEGTYIGMYRHNVETIFHALTSEGE</sequence>
<dbReference type="Pfam" id="PF01297">
    <property type="entry name" value="ZnuA"/>
    <property type="match status" value="1"/>
</dbReference>
<evidence type="ECO:0000256" key="3">
    <source>
        <dbReference type="ARBA" id="ARBA00022723"/>
    </source>
</evidence>
<dbReference type="GO" id="GO:0046872">
    <property type="term" value="F:metal ion binding"/>
    <property type="evidence" value="ECO:0007669"/>
    <property type="project" value="UniProtKB-KW"/>
</dbReference>
<accession>A0A917CJ99</accession>
<gene>
    <name evidence="7" type="primary">mntA</name>
    <name evidence="7" type="ORF">GCM10010916_03520</name>
</gene>